<dbReference type="SUPFAM" id="SSF52096">
    <property type="entry name" value="ClpP/crotonase"/>
    <property type="match status" value="1"/>
</dbReference>
<keyword evidence="3" id="KW-1185">Reference proteome</keyword>
<dbReference type="CDD" id="cd06558">
    <property type="entry name" value="crotonase-like"/>
    <property type="match status" value="1"/>
</dbReference>
<sequence>MSEQNKEPEVLISVENHVATLTLNRPRKGNALTATMNTLLLQYLAQIEKDPNVRVVVLTGAGKFFCTGMDLSMAASSSSSEQDVKASFTNGLQVFETLYRFPKPVIARVNGPCLGGGVGLVFTTDIRVVHQDAYFALTEVKRGIIPAIISQYIVPELGSQKTREYMLTGRRVSAKEAQPFLSTIAASPQELNQQVLSYANMLLESAPGAMANIKRLVDTVSSGGEAQRASRIRDGVEKAYLEMMQSEEAAYGIMAFVTKQKADWSAFVKDNAKL</sequence>
<evidence type="ECO:0000313" key="3">
    <source>
        <dbReference type="Proteomes" id="UP000053815"/>
    </source>
</evidence>
<dbReference type="InterPro" id="IPR014748">
    <property type="entry name" value="Enoyl-CoA_hydra_C"/>
</dbReference>
<reference evidence="2" key="1">
    <citation type="submission" date="2014-09" db="EMBL/GenBank/DDBJ databases">
        <title>Draft genome sequence of an oleaginous Mucoromycotina fungus Mucor ambiguus NBRC6742.</title>
        <authorList>
            <person name="Takeda I."/>
            <person name="Yamane N."/>
            <person name="Morita T."/>
            <person name="Tamano K."/>
            <person name="Machida M."/>
            <person name="Baker S."/>
            <person name="Koike H."/>
        </authorList>
    </citation>
    <scope>NUCLEOTIDE SEQUENCE</scope>
    <source>
        <strain evidence="2">NBRC 6742</strain>
    </source>
</reference>
<proteinExistence type="inferred from homology"/>
<comment type="similarity">
    <text evidence="1">Belongs to the enoyl-CoA hydratase/isomerase family.</text>
</comment>
<evidence type="ECO:0000256" key="1">
    <source>
        <dbReference type="ARBA" id="ARBA00005254"/>
    </source>
</evidence>
<dbReference type="Gene3D" id="1.10.12.10">
    <property type="entry name" value="Lyase 2-enoyl-coa Hydratase, Chain A, domain 2"/>
    <property type="match status" value="1"/>
</dbReference>
<dbReference type="InterPro" id="IPR029045">
    <property type="entry name" value="ClpP/crotonase-like_dom_sf"/>
</dbReference>
<organism evidence="2">
    <name type="scientific">Mucor ambiguus</name>
    <dbReference type="NCBI Taxonomy" id="91626"/>
    <lineage>
        <taxon>Eukaryota</taxon>
        <taxon>Fungi</taxon>
        <taxon>Fungi incertae sedis</taxon>
        <taxon>Mucoromycota</taxon>
        <taxon>Mucoromycotina</taxon>
        <taxon>Mucoromycetes</taxon>
        <taxon>Mucorales</taxon>
        <taxon>Mucorineae</taxon>
        <taxon>Mucoraceae</taxon>
        <taxon>Mucor</taxon>
    </lineage>
</organism>
<gene>
    <name evidence="2" type="ORF">MAM1_0289c09284</name>
</gene>
<dbReference type="PANTHER" id="PTHR42964">
    <property type="entry name" value="ENOYL-COA HYDRATASE"/>
    <property type="match status" value="1"/>
</dbReference>
<dbReference type="STRING" id="91626.A0A0C9N1D2"/>
<protein>
    <submittedName>
        <fullName evidence="2">EnoylCoA hydratase/isomerase</fullName>
    </submittedName>
</protein>
<dbReference type="InterPro" id="IPR001753">
    <property type="entry name" value="Enoyl-CoA_hydra/iso"/>
</dbReference>
<evidence type="ECO:0000313" key="2">
    <source>
        <dbReference type="EMBL" id="GAN09752.1"/>
    </source>
</evidence>
<accession>A0A0C9N1D2</accession>
<keyword evidence="2" id="KW-0413">Isomerase</keyword>
<name>A0A0C9N1D2_9FUNG</name>
<dbReference type="Gene3D" id="3.90.226.10">
    <property type="entry name" value="2-enoyl-CoA Hydratase, Chain A, domain 1"/>
    <property type="match status" value="1"/>
</dbReference>
<dbReference type="Proteomes" id="UP000053815">
    <property type="component" value="Unassembled WGS sequence"/>
</dbReference>
<dbReference type="InterPro" id="IPR051683">
    <property type="entry name" value="Enoyl-CoA_Hydratase/Isomerase"/>
</dbReference>
<dbReference type="PANTHER" id="PTHR42964:SF1">
    <property type="entry name" value="POLYKETIDE BIOSYNTHESIS ENOYL-COA HYDRATASE PKSH-RELATED"/>
    <property type="match status" value="1"/>
</dbReference>
<dbReference type="OrthoDB" id="448450at2759"/>
<dbReference type="GO" id="GO:0016853">
    <property type="term" value="F:isomerase activity"/>
    <property type="evidence" value="ECO:0007669"/>
    <property type="project" value="UniProtKB-KW"/>
</dbReference>
<dbReference type="Pfam" id="PF00378">
    <property type="entry name" value="ECH_1"/>
    <property type="match status" value="1"/>
</dbReference>
<dbReference type="AlphaFoldDB" id="A0A0C9N1D2"/>
<dbReference type="EMBL" id="DF836578">
    <property type="protein sequence ID" value="GAN09752.1"/>
    <property type="molecule type" value="Genomic_DNA"/>
</dbReference>